<dbReference type="InterPro" id="IPR036890">
    <property type="entry name" value="HATPase_C_sf"/>
</dbReference>
<keyword evidence="8" id="KW-0812">Transmembrane</keyword>
<keyword evidence="5" id="KW-0808">Transferase</keyword>
<feature type="transmembrane region" description="Helical" evidence="8">
    <location>
        <begin position="43"/>
        <end position="64"/>
    </location>
</feature>
<keyword evidence="4" id="KW-0597">Phosphoprotein</keyword>
<dbReference type="AlphaFoldDB" id="A0A8J3SDF6"/>
<dbReference type="SMART" id="SM00388">
    <property type="entry name" value="HisKA"/>
    <property type="match status" value="1"/>
</dbReference>
<dbReference type="GO" id="GO:0005886">
    <property type="term" value="C:plasma membrane"/>
    <property type="evidence" value="ECO:0007669"/>
    <property type="project" value="UniProtKB-SubCell"/>
</dbReference>
<dbReference type="RefSeq" id="WP_204063110.1">
    <property type="nucleotide sequence ID" value="NZ_BOOJ01000012.1"/>
</dbReference>
<dbReference type="PANTHER" id="PTHR43711">
    <property type="entry name" value="TWO-COMPONENT HISTIDINE KINASE"/>
    <property type="match status" value="1"/>
</dbReference>
<gene>
    <name evidence="10" type="ORF">Psi01_14220</name>
</gene>
<feature type="domain" description="Histidine kinase" evidence="9">
    <location>
        <begin position="186"/>
        <end position="391"/>
    </location>
</feature>
<feature type="transmembrane region" description="Helical" evidence="8">
    <location>
        <begin position="141"/>
        <end position="159"/>
    </location>
</feature>
<evidence type="ECO:0000256" key="4">
    <source>
        <dbReference type="ARBA" id="ARBA00022553"/>
    </source>
</evidence>
<evidence type="ECO:0000256" key="6">
    <source>
        <dbReference type="ARBA" id="ARBA00022777"/>
    </source>
</evidence>
<dbReference type="PROSITE" id="PS50109">
    <property type="entry name" value="HIS_KIN"/>
    <property type="match status" value="1"/>
</dbReference>
<comment type="caution">
    <text evidence="10">The sequence shown here is derived from an EMBL/GenBank/DDBJ whole genome shotgun (WGS) entry which is preliminary data.</text>
</comment>
<dbReference type="EMBL" id="BOOJ01000012">
    <property type="protein sequence ID" value="GIH90792.1"/>
    <property type="molecule type" value="Genomic_DNA"/>
</dbReference>
<dbReference type="InterPro" id="IPR003594">
    <property type="entry name" value="HATPase_dom"/>
</dbReference>
<keyword evidence="8" id="KW-1133">Transmembrane helix</keyword>
<evidence type="ECO:0000256" key="1">
    <source>
        <dbReference type="ARBA" id="ARBA00000085"/>
    </source>
</evidence>
<dbReference type="SUPFAM" id="SSF55874">
    <property type="entry name" value="ATPase domain of HSP90 chaperone/DNA topoisomerase II/histidine kinase"/>
    <property type="match status" value="1"/>
</dbReference>
<dbReference type="CDD" id="cd00075">
    <property type="entry name" value="HATPase"/>
    <property type="match status" value="1"/>
</dbReference>
<keyword evidence="6" id="KW-0418">Kinase</keyword>
<dbReference type="EC" id="2.7.13.3" evidence="3"/>
<dbReference type="SMART" id="SM00387">
    <property type="entry name" value="HATPase_c"/>
    <property type="match status" value="1"/>
</dbReference>
<dbReference type="PANTHER" id="PTHR43711:SF1">
    <property type="entry name" value="HISTIDINE KINASE 1"/>
    <property type="match status" value="1"/>
</dbReference>
<feature type="transmembrane region" description="Helical" evidence="8">
    <location>
        <begin position="20"/>
        <end position="37"/>
    </location>
</feature>
<evidence type="ECO:0000256" key="7">
    <source>
        <dbReference type="ARBA" id="ARBA00023012"/>
    </source>
</evidence>
<dbReference type="InterPro" id="IPR003661">
    <property type="entry name" value="HisK_dim/P_dom"/>
</dbReference>
<dbReference type="Proteomes" id="UP000619788">
    <property type="component" value="Unassembled WGS sequence"/>
</dbReference>
<keyword evidence="8" id="KW-0472">Membrane</keyword>
<evidence type="ECO:0000256" key="8">
    <source>
        <dbReference type="SAM" id="Phobius"/>
    </source>
</evidence>
<sequence length="391" mass="41729">MADQRAAPEKGTGHATRQMALVFAMGVALTLGGLLIAPPGDRGAVIVIAAILLALAAGTWLFPWERFDPRLPLVLCLPVLGILAYCTLAFEGSSVGTAPFFMLLSVWVGLHFPTAAVLALGPLTVLAYVVPLAVDGRGTAVVVGAILFVPTAMAVGTLISRQVNRQHRARETIQRMERWRAALTATLAHDVRSPLTSVQFALETLDEDGDVLPPEQRHAIIASALRQTSRIRRLATSLLDAERIDSRGLQLDLRPIRLRAAVEDAVSYLTAPVGVAVDPDLMVRADPQRLEQILVNLTANAIRHGAPPIIVSTEPAAADGMVAVHVRDHGPGVPEEKRAALFSRFSSADTSPESVGLGLWITRELVRAHGGDVHHSPADPGTRFTFTIPAA</sequence>
<dbReference type="SUPFAM" id="SSF47384">
    <property type="entry name" value="Homodimeric domain of signal transducing histidine kinase"/>
    <property type="match status" value="1"/>
</dbReference>
<dbReference type="InterPro" id="IPR050736">
    <property type="entry name" value="Sensor_HK_Regulatory"/>
</dbReference>
<evidence type="ECO:0000313" key="10">
    <source>
        <dbReference type="EMBL" id="GIH90792.1"/>
    </source>
</evidence>
<dbReference type="Pfam" id="PF00512">
    <property type="entry name" value="HisKA"/>
    <property type="match status" value="1"/>
</dbReference>
<comment type="catalytic activity">
    <reaction evidence="1">
        <text>ATP + protein L-histidine = ADP + protein N-phospho-L-histidine.</text>
        <dbReference type="EC" id="2.7.13.3"/>
    </reaction>
</comment>
<dbReference type="InterPro" id="IPR036097">
    <property type="entry name" value="HisK_dim/P_sf"/>
</dbReference>
<evidence type="ECO:0000313" key="11">
    <source>
        <dbReference type="Proteomes" id="UP000619788"/>
    </source>
</evidence>
<dbReference type="Pfam" id="PF02518">
    <property type="entry name" value="HATPase_c"/>
    <property type="match status" value="1"/>
</dbReference>
<reference evidence="10 11" key="1">
    <citation type="submission" date="2021-01" db="EMBL/GenBank/DDBJ databases">
        <title>Whole genome shotgun sequence of Planobispora siamensis NBRC 107568.</title>
        <authorList>
            <person name="Komaki H."/>
            <person name="Tamura T."/>
        </authorList>
    </citation>
    <scope>NUCLEOTIDE SEQUENCE [LARGE SCALE GENOMIC DNA]</scope>
    <source>
        <strain evidence="10 11">NBRC 107568</strain>
    </source>
</reference>
<organism evidence="10 11">
    <name type="scientific">Planobispora siamensis</name>
    <dbReference type="NCBI Taxonomy" id="936338"/>
    <lineage>
        <taxon>Bacteria</taxon>
        <taxon>Bacillati</taxon>
        <taxon>Actinomycetota</taxon>
        <taxon>Actinomycetes</taxon>
        <taxon>Streptosporangiales</taxon>
        <taxon>Streptosporangiaceae</taxon>
        <taxon>Planobispora</taxon>
    </lineage>
</organism>
<dbReference type="CDD" id="cd00082">
    <property type="entry name" value="HisKA"/>
    <property type="match status" value="1"/>
</dbReference>
<accession>A0A8J3SDF6</accession>
<evidence type="ECO:0000256" key="2">
    <source>
        <dbReference type="ARBA" id="ARBA00004236"/>
    </source>
</evidence>
<feature type="transmembrane region" description="Helical" evidence="8">
    <location>
        <begin position="110"/>
        <end position="134"/>
    </location>
</feature>
<evidence type="ECO:0000259" key="9">
    <source>
        <dbReference type="PROSITE" id="PS50109"/>
    </source>
</evidence>
<keyword evidence="7" id="KW-0902">Two-component regulatory system</keyword>
<dbReference type="InterPro" id="IPR004358">
    <property type="entry name" value="Sig_transdc_His_kin-like_C"/>
</dbReference>
<name>A0A8J3SDF6_9ACTN</name>
<keyword evidence="11" id="KW-1185">Reference proteome</keyword>
<dbReference type="Gene3D" id="1.10.287.130">
    <property type="match status" value="1"/>
</dbReference>
<dbReference type="Gene3D" id="3.30.565.10">
    <property type="entry name" value="Histidine kinase-like ATPase, C-terminal domain"/>
    <property type="match status" value="1"/>
</dbReference>
<proteinExistence type="predicted"/>
<comment type="subcellular location">
    <subcellularLocation>
        <location evidence="2">Cell membrane</location>
    </subcellularLocation>
</comment>
<dbReference type="InterPro" id="IPR005467">
    <property type="entry name" value="His_kinase_dom"/>
</dbReference>
<dbReference type="PRINTS" id="PR00344">
    <property type="entry name" value="BCTRLSENSOR"/>
</dbReference>
<feature type="transmembrane region" description="Helical" evidence="8">
    <location>
        <begin position="71"/>
        <end position="90"/>
    </location>
</feature>
<protein>
    <recommendedName>
        <fullName evidence="3">histidine kinase</fullName>
        <ecNumber evidence="3">2.7.13.3</ecNumber>
    </recommendedName>
</protein>
<dbReference type="GO" id="GO:0000155">
    <property type="term" value="F:phosphorelay sensor kinase activity"/>
    <property type="evidence" value="ECO:0007669"/>
    <property type="project" value="InterPro"/>
</dbReference>
<evidence type="ECO:0000256" key="3">
    <source>
        <dbReference type="ARBA" id="ARBA00012438"/>
    </source>
</evidence>
<evidence type="ECO:0000256" key="5">
    <source>
        <dbReference type="ARBA" id="ARBA00022679"/>
    </source>
</evidence>